<dbReference type="PANTHER" id="PTHR40055:SF1">
    <property type="entry name" value="TRANSCRIPTIONAL REGULATOR YGIV-RELATED"/>
    <property type="match status" value="1"/>
</dbReference>
<organism evidence="2 3">
    <name type="scientific">Paenibacillus timonensis</name>
    <dbReference type="NCBI Taxonomy" id="225915"/>
    <lineage>
        <taxon>Bacteria</taxon>
        <taxon>Bacillati</taxon>
        <taxon>Bacillota</taxon>
        <taxon>Bacilli</taxon>
        <taxon>Bacillales</taxon>
        <taxon>Paenibacillaceae</taxon>
        <taxon>Paenibacillus</taxon>
    </lineage>
</organism>
<sequence>MEFKLETLPRYRIAYARHAGPYGPDNVHTMEQIKTWAEANRLLNPSAILFGIPQDNPRTTPPENCRYDACIVISTDEDVRVEAPIRIGEIAGGDYMVLTIKHTAQDLQLAWAELLPMLHTMGYQIEDKPMMERYTGEMIRNESCEICVPIKMLQ</sequence>
<dbReference type="InterPro" id="IPR010499">
    <property type="entry name" value="AraC_E-bd"/>
</dbReference>
<dbReference type="SMART" id="SM00871">
    <property type="entry name" value="AraC_E_bind"/>
    <property type="match status" value="1"/>
</dbReference>
<dbReference type="InterPro" id="IPR029442">
    <property type="entry name" value="GyrI-like"/>
</dbReference>
<dbReference type="Proteomes" id="UP001597211">
    <property type="component" value="Unassembled WGS sequence"/>
</dbReference>
<dbReference type="InterPro" id="IPR050908">
    <property type="entry name" value="SmbC-like"/>
</dbReference>
<dbReference type="InterPro" id="IPR011256">
    <property type="entry name" value="Reg_factor_effector_dom_sf"/>
</dbReference>
<name>A0ABW3SAQ5_9BACL</name>
<protein>
    <submittedName>
        <fullName evidence="2">GyrI-like domain-containing protein</fullName>
    </submittedName>
</protein>
<dbReference type="SUPFAM" id="SSF55136">
    <property type="entry name" value="Probable bacterial effector-binding domain"/>
    <property type="match status" value="1"/>
</dbReference>
<dbReference type="Pfam" id="PF06445">
    <property type="entry name" value="GyrI-like"/>
    <property type="match status" value="1"/>
</dbReference>
<comment type="caution">
    <text evidence="2">The sequence shown here is derived from an EMBL/GenBank/DDBJ whole genome shotgun (WGS) entry which is preliminary data.</text>
</comment>
<feature type="domain" description="AraC effector-binding" evidence="1">
    <location>
        <begin position="1"/>
        <end position="151"/>
    </location>
</feature>
<gene>
    <name evidence="2" type="ORF">ACFQ2Z_09410</name>
</gene>
<evidence type="ECO:0000313" key="2">
    <source>
        <dbReference type="EMBL" id="MFD1181575.1"/>
    </source>
</evidence>
<dbReference type="Gene3D" id="3.20.80.10">
    <property type="entry name" value="Regulatory factor, effector binding domain"/>
    <property type="match status" value="1"/>
</dbReference>
<dbReference type="EMBL" id="JBHTKZ010000014">
    <property type="protein sequence ID" value="MFD1181575.1"/>
    <property type="molecule type" value="Genomic_DNA"/>
</dbReference>
<evidence type="ECO:0000313" key="3">
    <source>
        <dbReference type="Proteomes" id="UP001597211"/>
    </source>
</evidence>
<keyword evidence="3" id="KW-1185">Reference proteome</keyword>
<dbReference type="PANTHER" id="PTHR40055">
    <property type="entry name" value="TRANSCRIPTIONAL REGULATOR YGIV-RELATED"/>
    <property type="match status" value="1"/>
</dbReference>
<dbReference type="RefSeq" id="WP_240268648.1">
    <property type="nucleotide sequence ID" value="NZ_JAKSXN010000014.1"/>
</dbReference>
<proteinExistence type="predicted"/>
<accession>A0ABW3SAQ5</accession>
<evidence type="ECO:0000259" key="1">
    <source>
        <dbReference type="SMART" id="SM00871"/>
    </source>
</evidence>
<reference evidence="3" key="1">
    <citation type="journal article" date="2019" name="Int. J. Syst. Evol. Microbiol.">
        <title>The Global Catalogue of Microorganisms (GCM) 10K type strain sequencing project: providing services to taxonomists for standard genome sequencing and annotation.</title>
        <authorList>
            <consortium name="The Broad Institute Genomics Platform"/>
            <consortium name="The Broad Institute Genome Sequencing Center for Infectious Disease"/>
            <person name="Wu L."/>
            <person name="Ma J."/>
        </authorList>
    </citation>
    <scope>NUCLEOTIDE SEQUENCE [LARGE SCALE GENOMIC DNA]</scope>
    <source>
        <strain evidence="3">CCUG 48216</strain>
    </source>
</reference>